<proteinExistence type="evidence at transcript level"/>
<sequence>MSSSTGETAQKFVRFVPLTCSALRPISTKLLWYFLLFSLSSLIPGTFFLYNACYRRSLDAKHHSDQSPLAWADSSFGSYVASLQNNKNNDAHSLLKIFQDQERRRRLDVNSENAAEVPDCFLEGTVSGTEKQKPCKCRQGWNGVGCSIPDAVWFTDAFQDWYLKGLIKRRSRPRAIINGLVFNHELDLFEIRVKELGDAVDYYVVVESNYTYFGSTKPLHFRSNMSAGFLREHAHKIVPIAVGFYNYEYGSPWAPENYFRSSIWREGQSRLKNLRDDDLFMILDADEIPSRDVLLFLKYHDGYGEPMSLKFRSFLYGFFWTNYEPVEVGGVCTVAALRHLYWNDSLLVRRAEQYFPKTLPYTGTVKMKWSITGTEPRYAGWHCSWCFEAHGIQVKLASAQRDDGVRWGDFANKTDLAYIESIRKAGRYFDDSSLMYSCDALEVAPPYVKDNADRFQYLMKL</sequence>
<keyword evidence="1" id="KW-1133">Transmembrane helix</keyword>
<evidence type="ECO:0000313" key="2">
    <source>
        <dbReference type="EMBL" id="JAT94864.1"/>
    </source>
</evidence>
<dbReference type="AlphaFoldDB" id="A0A1E1X6L5"/>
<dbReference type="GO" id="GO:0006044">
    <property type="term" value="P:N-acetylglucosamine metabolic process"/>
    <property type="evidence" value="ECO:0007669"/>
    <property type="project" value="TreeGrafter"/>
</dbReference>
<dbReference type="PANTHER" id="PTHR12224:SF0">
    <property type="entry name" value="BETA-1,4-MANNOSYL-GLYCOPROTEIN 4-BETA-N-ACETYLGLUCOSAMINYLTRANSFERASE"/>
    <property type="match status" value="1"/>
</dbReference>
<reference evidence="2" key="1">
    <citation type="journal article" date="2017" name="Front. Cell. Infect. Microbiol.">
        <title>The Distinct Transcriptional Response of the Midgut of Amblyomma sculptum and Amblyomma aureolatum Ticks to Rickettsia rickettsii Correlates to Their Differences in Susceptibility to Infection.</title>
        <authorList>
            <person name="Martins L.A."/>
            <person name="Galletti M.F.B.M."/>
            <person name="Ribeiro J.M."/>
            <person name="Fujita A."/>
            <person name="Costa F.B."/>
            <person name="Labruna M.B."/>
            <person name="Daffre S."/>
            <person name="Fogaca A.C."/>
        </authorList>
    </citation>
    <scope>NUCLEOTIDE SEQUENCE</scope>
</reference>
<dbReference type="InterPro" id="IPR006813">
    <property type="entry name" value="Glyco_trans_17"/>
</dbReference>
<dbReference type="PANTHER" id="PTHR12224">
    <property type="entry name" value="BETA-1,4-MANNOSYL-GLYCOPROTEIN BETA-1,4-N-ACETYLGLUCOSAMINYL-TRANSFERASE"/>
    <property type="match status" value="1"/>
</dbReference>
<dbReference type="Pfam" id="PF04724">
    <property type="entry name" value="Glyco_transf_17"/>
    <property type="match status" value="1"/>
</dbReference>
<keyword evidence="1" id="KW-0812">Transmembrane</keyword>
<protein>
    <submittedName>
        <fullName evidence="2">Putative conserved secreted protein</fullName>
    </submittedName>
</protein>
<accession>A0A1E1X6L5</accession>
<keyword evidence="1" id="KW-0472">Membrane</keyword>
<dbReference type="GO" id="GO:0016020">
    <property type="term" value="C:membrane"/>
    <property type="evidence" value="ECO:0007669"/>
    <property type="project" value="InterPro"/>
</dbReference>
<evidence type="ECO:0000256" key="1">
    <source>
        <dbReference type="SAM" id="Phobius"/>
    </source>
</evidence>
<organism evidence="2">
    <name type="scientific">Amblyomma aureolatum</name>
    <dbReference type="NCBI Taxonomy" id="187763"/>
    <lineage>
        <taxon>Eukaryota</taxon>
        <taxon>Metazoa</taxon>
        <taxon>Ecdysozoa</taxon>
        <taxon>Arthropoda</taxon>
        <taxon>Chelicerata</taxon>
        <taxon>Arachnida</taxon>
        <taxon>Acari</taxon>
        <taxon>Parasitiformes</taxon>
        <taxon>Ixodida</taxon>
        <taxon>Ixodoidea</taxon>
        <taxon>Ixodidae</taxon>
        <taxon>Amblyomminae</taxon>
        <taxon>Amblyomma</taxon>
    </lineage>
</organism>
<dbReference type="GO" id="GO:0003830">
    <property type="term" value="F:beta-1,4-mannosylglycoprotein 4-beta-N-acetylglucosaminyltransferase activity"/>
    <property type="evidence" value="ECO:0007669"/>
    <property type="project" value="InterPro"/>
</dbReference>
<dbReference type="EMBL" id="GFAC01004324">
    <property type="protein sequence ID" value="JAT94864.1"/>
    <property type="molecule type" value="mRNA"/>
</dbReference>
<name>A0A1E1X6L5_9ACAR</name>
<feature type="transmembrane region" description="Helical" evidence="1">
    <location>
        <begin position="30"/>
        <end position="50"/>
    </location>
</feature>